<evidence type="ECO:0000256" key="5">
    <source>
        <dbReference type="ARBA" id="ARBA00022597"/>
    </source>
</evidence>
<name>A0ABP4YAW2_9MICO</name>
<dbReference type="SUPFAM" id="SSF161098">
    <property type="entry name" value="MetI-like"/>
    <property type="match status" value="1"/>
</dbReference>
<keyword evidence="4" id="KW-1003">Cell membrane</keyword>
<evidence type="ECO:0000256" key="10">
    <source>
        <dbReference type="SAM" id="MobiDB-lite"/>
    </source>
</evidence>
<evidence type="ECO:0000256" key="2">
    <source>
        <dbReference type="ARBA" id="ARBA00009047"/>
    </source>
</evidence>
<dbReference type="InterPro" id="IPR050901">
    <property type="entry name" value="BP-dep_ABC_trans_perm"/>
</dbReference>
<dbReference type="PANTHER" id="PTHR32243:SF50">
    <property type="entry name" value="MALTOSE_MALTODEXTRIN TRANSPORT SYSTEM PERMEASE PROTEIN MALG"/>
    <property type="match status" value="1"/>
</dbReference>
<reference evidence="13" key="1">
    <citation type="journal article" date="2019" name="Int. J. Syst. Evol. Microbiol.">
        <title>The Global Catalogue of Microorganisms (GCM) 10K type strain sequencing project: providing services to taxonomists for standard genome sequencing and annotation.</title>
        <authorList>
            <consortium name="The Broad Institute Genomics Platform"/>
            <consortium name="The Broad Institute Genome Sequencing Center for Infectious Disease"/>
            <person name="Wu L."/>
            <person name="Ma J."/>
        </authorList>
    </citation>
    <scope>NUCLEOTIDE SEQUENCE [LARGE SCALE GENOMIC DNA]</scope>
    <source>
        <strain evidence="13">JCM 14322</strain>
    </source>
</reference>
<dbReference type="PANTHER" id="PTHR32243">
    <property type="entry name" value="MALTOSE TRANSPORT SYSTEM PERMEASE-RELATED"/>
    <property type="match status" value="1"/>
</dbReference>
<organism evidence="12 13">
    <name type="scientific">Agromyces neolithicus</name>
    <dbReference type="NCBI Taxonomy" id="269420"/>
    <lineage>
        <taxon>Bacteria</taxon>
        <taxon>Bacillati</taxon>
        <taxon>Actinomycetota</taxon>
        <taxon>Actinomycetes</taxon>
        <taxon>Micrococcales</taxon>
        <taxon>Microbacteriaceae</taxon>
        <taxon>Agromyces</taxon>
    </lineage>
</organism>
<feature type="region of interest" description="Disordered" evidence="10">
    <location>
        <begin position="1"/>
        <end position="30"/>
    </location>
</feature>
<dbReference type="Gene3D" id="1.10.3720.10">
    <property type="entry name" value="MetI-like"/>
    <property type="match status" value="1"/>
</dbReference>
<feature type="transmembrane region" description="Helical" evidence="9">
    <location>
        <begin position="314"/>
        <end position="335"/>
    </location>
</feature>
<evidence type="ECO:0000259" key="11">
    <source>
        <dbReference type="PROSITE" id="PS50928"/>
    </source>
</evidence>
<feature type="transmembrane region" description="Helical" evidence="9">
    <location>
        <begin position="215"/>
        <end position="234"/>
    </location>
</feature>
<keyword evidence="13" id="KW-1185">Reference proteome</keyword>
<dbReference type="Proteomes" id="UP001500002">
    <property type="component" value="Unassembled WGS sequence"/>
</dbReference>
<dbReference type="RefSeq" id="WP_344295445.1">
    <property type="nucleotide sequence ID" value="NZ_BAAANJ010000005.1"/>
</dbReference>
<feature type="compositionally biased region" description="Gly residues" evidence="10">
    <location>
        <begin position="1"/>
        <end position="20"/>
    </location>
</feature>
<evidence type="ECO:0000256" key="3">
    <source>
        <dbReference type="ARBA" id="ARBA00022448"/>
    </source>
</evidence>
<feature type="transmembrane region" description="Helical" evidence="9">
    <location>
        <begin position="136"/>
        <end position="160"/>
    </location>
</feature>
<sequence>MAEQGKGNGNGRGKGNGNGRGKGKGTKERGSWVENLAAEGGIAGAALDAEAERAAHPRGVPLKRPFNFGRWFRATGWRHIVGLVMVVFALFPIVFVISSSLNPNGTLTGSNALFSAIGFESYVRILTDPQVPYPQWFANTILVASVTAIGTVFLGALAAYSFSRMRFTGRRFGLISIVVVQMFPQMLAVVAIFLLMSSISDWFPAIGLNTHIGLIMVYLGGALGVNTFLMYGFFNTIPASIDEAAKIDGAGHARIFFTIILRLVAPILAVVALLSFIFSVNEFAVASVMLIDTEKQTLAVGLTKLVSNPRYADWSAFSAGAVMAALPVVVLFLWLQKYIVGGLTAGAVK</sequence>
<evidence type="ECO:0000256" key="4">
    <source>
        <dbReference type="ARBA" id="ARBA00022475"/>
    </source>
</evidence>
<evidence type="ECO:0000256" key="1">
    <source>
        <dbReference type="ARBA" id="ARBA00004651"/>
    </source>
</evidence>
<dbReference type="CDD" id="cd06261">
    <property type="entry name" value="TM_PBP2"/>
    <property type="match status" value="1"/>
</dbReference>
<comment type="similarity">
    <text evidence="2">Belongs to the binding-protein-dependent transport system permease family. MalFG subfamily.</text>
</comment>
<dbReference type="EMBL" id="BAAANJ010000005">
    <property type="protein sequence ID" value="GAA1809370.1"/>
    <property type="molecule type" value="Genomic_DNA"/>
</dbReference>
<dbReference type="InterPro" id="IPR035906">
    <property type="entry name" value="MetI-like_sf"/>
</dbReference>
<feature type="transmembrane region" description="Helical" evidence="9">
    <location>
        <begin position="172"/>
        <end position="195"/>
    </location>
</feature>
<keyword evidence="5" id="KW-0762">Sugar transport</keyword>
<feature type="transmembrane region" description="Helical" evidence="9">
    <location>
        <begin position="255"/>
        <end position="280"/>
    </location>
</feature>
<evidence type="ECO:0000256" key="7">
    <source>
        <dbReference type="ARBA" id="ARBA00022989"/>
    </source>
</evidence>
<evidence type="ECO:0000313" key="12">
    <source>
        <dbReference type="EMBL" id="GAA1809370.1"/>
    </source>
</evidence>
<keyword evidence="6 9" id="KW-0812">Transmembrane</keyword>
<comment type="caution">
    <text evidence="12">The sequence shown here is derived from an EMBL/GenBank/DDBJ whole genome shotgun (WGS) entry which is preliminary data.</text>
</comment>
<evidence type="ECO:0000256" key="8">
    <source>
        <dbReference type="ARBA" id="ARBA00023136"/>
    </source>
</evidence>
<dbReference type="PROSITE" id="PS50928">
    <property type="entry name" value="ABC_TM1"/>
    <property type="match status" value="1"/>
</dbReference>
<evidence type="ECO:0000256" key="6">
    <source>
        <dbReference type="ARBA" id="ARBA00022692"/>
    </source>
</evidence>
<accession>A0ABP4YAW2</accession>
<comment type="subcellular location">
    <subcellularLocation>
        <location evidence="1 9">Cell membrane</location>
        <topology evidence="1 9">Multi-pass membrane protein</topology>
    </subcellularLocation>
</comment>
<proteinExistence type="inferred from homology"/>
<keyword evidence="3 9" id="KW-0813">Transport</keyword>
<protein>
    <submittedName>
        <fullName evidence="12">ABC transporter permease subunit</fullName>
    </submittedName>
</protein>
<feature type="transmembrane region" description="Helical" evidence="9">
    <location>
        <begin position="80"/>
        <end position="101"/>
    </location>
</feature>
<dbReference type="Pfam" id="PF00528">
    <property type="entry name" value="BPD_transp_1"/>
    <property type="match status" value="1"/>
</dbReference>
<feature type="domain" description="ABC transmembrane type-1" evidence="11">
    <location>
        <begin position="137"/>
        <end position="335"/>
    </location>
</feature>
<evidence type="ECO:0000313" key="13">
    <source>
        <dbReference type="Proteomes" id="UP001500002"/>
    </source>
</evidence>
<evidence type="ECO:0000256" key="9">
    <source>
        <dbReference type="RuleBase" id="RU363032"/>
    </source>
</evidence>
<gene>
    <name evidence="12" type="ORF">GCM10009749_17320</name>
</gene>
<dbReference type="InterPro" id="IPR000515">
    <property type="entry name" value="MetI-like"/>
</dbReference>
<keyword evidence="8 9" id="KW-0472">Membrane</keyword>
<keyword evidence="7 9" id="KW-1133">Transmembrane helix</keyword>